<evidence type="ECO:0000313" key="1">
    <source>
        <dbReference type="EMBL" id="SDN29387.1"/>
    </source>
</evidence>
<dbReference type="EMBL" id="FNHS01000007">
    <property type="protein sequence ID" value="SDN29387.1"/>
    <property type="molecule type" value="Genomic_DNA"/>
</dbReference>
<proteinExistence type="predicted"/>
<dbReference type="OrthoDB" id="7261085at2"/>
<gene>
    <name evidence="1" type="ORF">SAMN05216360_10797</name>
</gene>
<protein>
    <submittedName>
        <fullName evidence="1">Uncharacterized protein</fullName>
    </submittedName>
</protein>
<accession>A0A1H0A7N2</accession>
<sequence length="237" mass="27260">MRQVKYRLNEPGLRPRRTRLEIPGWAGNPEPRVDGAQEYAWHCIPFSEAAKAGIELFYPYAAELRVSTREGQLVFEGDFGPPLEPGLQWPPFRSFGDAYYTYQILLDLKVEEGWAIRTEPHPRFYTDRSGTVPIAVPALLRHWWPMMYFMVFKAPDEGRTHVFRQGEPFMQVTVVPVDAEFDLVPMPEDEAAERELQSRRIYASRQTLAADSQWTSATNTVFDGTYRRILGAAKSQS</sequence>
<dbReference type="RefSeq" id="WP_091716297.1">
    <property type="nucleotide sequence ID" value="NZ_FNHS01000007.1"/>
</dbReference>
<dbReference type="Proteomes" id="UP000198704">
    <property type="component" value="Unassembled WGS sequence"/>
</dbReference>
<reference evidence="2" key="1">
    <citation type="submission" date="2016-10" db="EMBL/GenBank/DDBJ databases">
        <authorList>
            <person name="Varghese N."/>
            <person name="Submissions S."/>
        </authorList>
    </citation>
    <scope>NUCLEOTIDE SEQUENCE [LARGE SCALE GENOMIC DNA]</scope>
    <source>
        <strain evidence="2">BL47</strain>
    </source>
</reference>
<organism evidence="1 2">
    <name type="scientific">Methylobacterium phyllostachyos</name>
    <dbReference type="NCBI Taxonomy" id="582672"/>
    <lineage>
        <taxon>Bacteria</taxon>
        <taxon>Pseudomonadati</taxon>
        <taxon>Pseudomonadota</taxon>
        <taxon>Alphaproteobacteria</taxon>
        <taxon>Hyphomicrobiales</taxon>
        <taxon>Methylobacteriaceae</taxon>
        <taxon>Methylobacterium</taxon>
    </lineage>
</organism>
<evidence type="ECO:0000313" key="2">
    <source>
        <dbReference type="Proteomes" id="UP000198704"/>
    </source>
</evidence>
<name>A0A1H0A7N2_9HYPH</name>
<keyword evidence="2" id="KW-1185">Reference proteome</keyword>
<dbReference type="AlphaFoldDB" id="A0A1H0A7N2"/>